<keyword evidence="3" id="KW-0349">Heme</keyword>
<keyword evidence="8" id="KW-0472">Membrane</keyword>
<keyword evidence="2" id="KW-0813">Transport</keyword>
<name>A0ABS0J672_9BACT</name>
<dbReference type="InterPro" id="IPR036280">
    <property type="entry name" value="Multihaem_cyt_sf"/>
</dbReference>
<keyword evidence="6" id="KW-0408">Iron</keyword>
<evidence type="ECO:0000259" key="9">
    <source>
        <dbReference type="Pfam" id="PF02085"/>
    </source>
</evidence>
<evidence type="ECO:0000256" key="6">
    <source>
        <dbReference type="ARBA" id="ARBA00023004"/>
    </source>
</evidence>
<dbReference type="PANTHER" id="PTHR39425:SF1">
    <property type="entry name" value="CYTOCHROME C7-LIKE DOMAIN-CONTAINING PROTEIN"/>
    <property type="match status" value="1"/>
</dbReference>
<evidence type="ECO:0000313" key="11">
    <source>
        <dbReference type="Proteomes" id="UP001194469"/>
    </source>
</evidence>
<evidence type="ECO:0000313" key="10">
    <source>
        <dbReference type="EMBL" id="MBG3877938.1"/>
    </source>
</evidence>
<evidence type="ECO:0000256" key="4">
    <source>
        <dbReference type="ARBA" id="ARBA00022723"/>
    </source>
</evidence>
<evidence type="ECO:0000256" key="3">
    <source>
        <dbReference type="ARBA" id="ARBA00022617"/>
    </source>
</evidence>
<comment type="caution">
    <text evidence="10">The sequence shown here is derived from an EMBL/GenBank/DDBJ whole genome shotgun (WGS) entry which is preliminary data.</text>
</comment>
<evidence type="ECO:0000256" key="8">
    <source>
        <dbReference type="SAM" id="Phobius"/>
    </source>
</evidence>
<gene>
    <name evidence="10" type="ORF">FVW20_13205</name>
</gene>
<dbReference type="Gene3D" id="1.10.1130.10">
    <property type="entry name" value="Flavocytochrome C3, Chain A"/>
    <property type="match status" value="1"/>
</dbReference>
<evidence type="ECO:0000256" key="7">
    <source>
        <dbReference type="SAM" id="MobiDB-lite"/>
    </source>
</evidence>
<keyword evidence="8" id="KW-0812">Transmembrane</keyword>
<proteinExistence type="predicted"/>
<dbReference type="PANTHER" id="PTHR39425">
    <property type="entry name" value="LIPOPROTEIN CYTOCHROME C"/>
    <property type="match status" value="1"/>
</dbReference>
<dbReference type="CDD" id="cd08168">
    <property type="entry name" value="Cytochrom_C3"/>
    <property type="match status" value="1"/>
</dbReference>
<organism evidence="10 11">
    <name type="scientific">Nitratidesulfovibrio oxamicus</name>
    <dbReference type="NCBI Taxonomy" id="32016"/>
    <lineage>
        <taxon>Bacteria</taxon>
        <taxon>Pseudomonadati</taxon>
        <taxon>Thermodesulfobacteriota</taxon>
        <taxon>Desulfovibrionia</taxon>
        <taxon>Desulfovibrionales</taxon>
        <taxon>Desulfovibrionaceae</taxon>
        <taxon>Nitratidesulfovibrio</taxon>
    </lineage>
</organism>
<dbReference type="RefSeq" id="WP_196609978.1">
    <property type="nucleotide sequence ID" value="NZ_VRYY01000420.1"/>
</dbReference>
<reference evidence="10 11" key="1">
    <citation type="submission" date="2019-08" db="EMBL/GenBank/DDBJ databases">
        <authorList>
            <person name="Luo N."/>
        </authorList>
    </citation>
    <scope>NUCLEOTIDE SEQUENCE [LARGE SCALE GENOMIC DNA]</scope>
    <source>
        <strain evidence="10 11">NCIMB 9442</strain>
    </source>
</reference>
<accession>A0ABS0J672</accession>
<feature type="transmembrane region" description="Helical" evidence="8">
    <location>
        <begin position="12"/>
        <end position="34"/>
    </location>
</feature>
<evidence type="ECO:0000256" key="2">
    <source>
        <dbReference type="ARBA" id="ARBA00022448"/>
    </source>
</evidence>
<keyword evidence="11" id="KW-1185">Reference proteome</keyword>
<protein>
    <submittedName>
        <fullName evidence="10">Cytochrome c3 family protein</fullName>
    </submittedName>
</protein>
<feature type="region of interest" description="Disordered" evidence="7">
    <location>
        <begin position="305"/>
        <end position="324"/>
    </location>
</feature>
<dbReference type="Pfam" id="PF02085">
    <property type="entry name" value="Cytochrom_CIII"/>
    <property type="match status" value="1"/>
</dbReference>
<dbReference type="Proteomes" id="UP001194469">
    <property type="component" value="Unassembled WGS sequence"/>
</dbReference>
<evidence type="ECO:0000256" key="1">
    <source>
        <dbReference type="ARBA" id="ARBA00004196"/>
    </source>
</evidence>
<keyword evidence="8" id="KW-1133">Transmembrane helix</keyword>
<keyword evidence="5" id="KW-0249">Electron transport</keyword>
<dbReference type="Gene3D" id="3.90.10.10">
    <property type="entry name" value="Cytochrome C3"/>
    <property type="match status" value="1"/>
</dbReference>
<comment type="subcellular location">
    <subcellularLocation>
        <location evidence="1">Cell envelope</location>
    </subcellularLocation>
</comment>
<keyword evidence="4" id="KW-0479">Metal-binding</keyword>
<dbReference type="InterPro" id="IPR020942">
    <property type="entry name" value="Cyt_c_III_dom"/>
</dbReference>
<evidence type="ECO:0000256" key="5">
    <source>
        <dbReference type="ARBA" id="ARBA00022982"/>
    </source>
</evidence>
<dbReference type="SUPFAM" id="SSF48695">
    <property type="entry name" value="Multiheme cytochromes"/>
    <property type="match status" value="2"/>
</dbReference>
<feature type="domain" description="Class III cytochrome C" evidence="9">
    <location>
        <begin position="537"/>
        <end position="639"/>
    </location>
</feature>
<dbReference type="EMBL" id="VRYY01000420">
    <property type="protein sequence ID" value="MBG3877938.1"/>
    <property type="molecule type" value="Genomic_DNA"/>
</dbReference>
<sequence>MNKTDNRLTENLFRVWLIVVAVFAVGFLGAQLFAPSMRPAVKPAGPGQNVSGQNATAPQGGTVADTGYGQLVTDVPPFDPGKAGHVLVAWSRQGMQHVTDAEPAWTLLPPGSTLRAQLVHRGPGPQAVTEGATLTWRLDGETKPVAAQPAAVADSSLTPAGQAATTPFAKSGDAAAQAKAPQLSGELKLVEGTTLYEATGIPVLPYDGAGGPGGGKGGFNPYPTVTVEARDATGALLATTRCVLPVSTEMGCRNCHGGEWKVGGVAGISPATAADVLEVHDRINGTDLAKRAKSGTTVVCRSCHEPPDKADAAKPGAAPSGKPVPPNMSAAIHGWHAAYMGGRGADACNSCHPSAPQGATRFWRDYHATKGLDCTRCHGAMEDHALSLLRKEQEAGNPAAERLMAAITPVAVKDAKDIAPRTPWVNLPDCAGCHDFAEKPRSATASAFNKWTADAAGLYAERTDDTTMLRCPACHGAPHAVYPARNPLGRDRDNIPPVQYQQYARAMGASGNCFVCHGETPEFSVHHPLVERKTVTVTVPQGAKLTKPRVPFPHEAHTLSVDCGTCHHKGYVDGGPMKCASKDCHDVVVDAETGTPKDRGNPRYFRNAFHGEGPSCNACHARLLAAGKAAGPTECRDCHKVKS</sequence>